<dbReference type="OrthoDB" id="5373271at2"/>
<evidence type="ECO:0008006" key="4">
    <source>
        <dbReference type="Google" id="ProtNLM"/>
    </source>
</evidence>
<dbReference type="AlphaFoldDB" id="A0A4Q0Y4I3"/>
<evidence type="ECO:0000256" key="1">
    <source>
        <dbReference type="SAM" id="SignalP"/>
    </source>
</evidence>
<feature type="chain" id="PRO_5021011305" description="Lipoprotein" evidence="1">
    <location>
        <begin position="19"/>
        <end position="160"/>
    </location>
</feature>
<proteinExistence type="predicted"/>
<comment type="caution">
    <text evidence="2">The sequence shown here is derived from an EMBL/GenBank/DDBJ whole genome shotgun (WGS) entry which is preliminary data.</text>
</comment>
<evidence type="ECO:0000313" key="3">
    <source>
        <dbReference type="Proteomes" id="UP000290191"/>
    </source>
</evidence>
<dbReference type="RefSeq" id="WP_129081700.1">
    <property type="nucleotide sequence ID" value="NZ_CP041070.1"/>
</dbReference>
<reference evidence="2 3" key="1">
    <citation type="submission" date="2017-10" db="EMBL/GenBank/DDBJ databases">
        <title>Genomics of the genus Arcobacter.</title>
        <authorList>
            <person name="Perez-Cataluna A."/>
            <person name="Figueras M.J."/>
        </authorList>
    </citation>
    <scope>NUCLEOTIDE SEQUENCE [LARGE SCALE GENOMIC DNA]</scope>
    <source>
        <strain evidence="2 3">DSM 24636</strain>
    </source>
</reference>
<dbReference type="EMBL" id="PDKO01000003">
    <property type="protein sequence ID" value="RXJ63659.1"/>
    <property type="molecule type" value="Genomic_DNA"/>
</dbReference>
<organism evidence="2 3">
    <name type="scientific">Halarcobacter anaerophilus</name>
    <dbReference type="NCBI Taxonomy" id="877500"/>
    <lineage>
        <taxon>Bacteria</taxon>
        <taxon>Pseudomonadati</taxon>
        <taxon>Campylobacterota</taxon>
        <taxon>Epsilonproteobacteria</taxon>
        <taxon>Campylobacterales</taxon>
        <taxon>Arcobacteraceae</taxon>
        <taxon>Halarcobacter</taxon>
    </lineage>
</organism>
<keyword evidence="3" id="KW-1185">Reference proteome</keyword>
<protein>
    <recommendedName>
        <fullName evidence="4">Lipoprotein</fullName>
    </recommendedName>
</protein>
<gene>
    <name evidence="2" type="ORF">CRV06_05570</name>
</gene>
<dbReference type="PROSITE" id="PS51257">
    <property type="entry name" value="PROKAR_LIPOPROTEIN"/>
    <property type="match status" value="1"/>
</dbReference>
<name>A0A4Q0Y4I3_9BACT</name>
<evidence type="ECO:0000313" key="2">
    <source>
        <dbReference type="EMBL" id="RXJ63659.1"/>
    </source>
</evidence>
<keyword evidence="1" id="KW-0732">Signal</keyword>
<dbReference type="STRING" id="877500.GCA_000935065_00112"/>
<dbReference type="Proteomes" id="UP000290191">
    <property type="component" value="Unassembled WGS sequence"/>
</dbReference>
<feature type="signal peptide" evidence="1">
    <location>
        <begin position="1"/>
        <end position="18"/>
    </location>
</feature>
<accession>A0A4Q0Y4I3</accession>
<sequence>MNKFYSLFFIFFSIFFTACNPTTSLEHFSNNPVDAYSVQYTKKRDILFNKELKAMLFATYLNKISTKYNTNEVYSFVIGVQYVNNEDDELIKSVTLNGKKPLSFINLKKESKLLKNISLKNNWAKYYLVDFTKDKDDESNKLNLDFSHSTWGKALISFPK</sequence>